<evidence type="ECO:0000313" key="3">
    <source>
        <dbReference type="Proteomes" id="UP000013941"/>
    </source>
</evidence>
<feature type="region of interest" description="Disordered" evidence="1">
    <location>
        <begin position="1"/>
        <end position="30"/>
    </location>
</feature>
<organism evidence="2 3">
    <name type="scientific">Strawberry lethal yellows phytoplasma (CPA) str. NZSb11</name>
    <dbReference type="NCBI Taxonomy" id="980422"/>
    <lineage>
        <taxon>Bacteria</taxon>
        <taxon>Bacillati</taxon>
        <taxon>Mycoplasmatota</taxon>
        <taxon>Mollicutes</taxon>
        <taxon>Acholeplasmatales</taxon>
        <taxon>Acholeplasmataceae</taxon>
        <taxon>Candidatus Phytoplasma</taxon>
        <taxon>16SrXII (Stolbur group)</taxon>
    </lineage>
</organism>
<evidence type="ECO:0000313" key="2">
    <source>
        <dbReference type="EMBL" id="AGL90123.1"/>
    </source>
</evidence>
<name>R4S047_PHYAS</name>
<proteinExistence type="predicted"/>
<gene>
    <name evidence="2" type="ORF">SLY_0200</name>
</gene>
<protein>
    <submittedName>
        <fullName evidence="2">Uncharacterized protein</fullName>
    </submittedName>
</protein>
<dbReference type="Proteomes" id="UP000013941">
    <property type="component" value="Chromosome"/>
</dbReference>
<dbReference type="HOGENOM" id="CLU_3405743_0_0_14"/>
<sequence>MEKQESCCLKNTINDKNRSKKLNQKNNSLK</sequence>
<keyword evidence="3" id="KW-1185">Reference proteome</keyword>
<dbReference type="EMBL" id="CP002548">
    <property type="protein sequence ID" value="AGL90123.1"/>
    <property type="molecule type" value="Genomic_DNA"/>
</dbReference>
<accession>R4S047</accession>
<dbReference type="AlphaFoldDB" id="R4S047"/>
<evidence type="ECO:0000256" key="1">
    <source>
        <dbReference type="SAM" id="MobiDB-lite"/>
    </source>
</evidence>
<dbReference type="KEGG" id="nzs:SLY_0200"/>
<reference evidence="2 3" key="1">
    <citation type="journal article" date="2013" name="BMC Genomics">
        <title>Comparison of the complete genome sequence of two closely related isolates of 'Candidatus Phytoplasma australiense' reveals genome plasticity.</title>
        <authorList>
            <person name="Andersen M.T."/>
            <person name="Liefting L.W."/>
            <person name="Havukkala I."/>
            <person name="Beever R.E."/>
        </authorList>
    </citation>
    <scope>NUCLEOTIDE SEQUENCE [LARGE SCALE GENOMIC DNA]</scope>
    <source>
        <strain evidence="2 3">NZSb11</strain>
    </source>
</reference>